<dbReference type="InterPro" id="IPR013783">
    <property type="entry name" value="Ig-like_fold"/>
</dbReference>
<dbReference type="Gene3D" id="2.60.40.10">
    <property type="entry name" value="Immunoglobulins"/>
    <property type="match status" value="3"/>
</dbReference>
<dbReference type="AlphaFoldDB" id="X1FEY7"/>
<dbReference type="EMBL" id="BARU01008624">
    <property type="protein sequence ID" value="GAH43522.1"/>
    <property type="molecule type" value="Genomic_DNA"/>
</dbReference>
<dbReference type="InterPro" id="IPR013098">
    <property type="entry name" value="Ig_I-set"/>
</dbReference>
<dbReference type="Pfam" id="PF13927">
    <property type="entry name" value="Ig_3"/>
    <property type="match status" value="1"/>
</dbReference>
<accession>X1FEY7</accession>
<feature type="domain" description="Ig-like" evidence="3">
    <location>
        <begin position="143"/>
        <end position="216"/>
    </location>
</feature>
<dbReference type="PROSITE" id="PS50835">
    <property type="entry name" value="IG_LIKE"/>
    <property type="match status" value="3"/>
</dbReference>
<comment type="caution">
    <text evidence="4">The sequence shown here is derived from an EMBL/GenBank/DDBJ whole genome shotgun (WGS) entry which is preliminary data.</text>
</comment>
<proteinExistence type="predicted"/>
<dbReference type="GO" id="GO:0098609">
    <property type="term" value="P:cell-cell adhesion"/>
    <property type="evidence" value="ECO:0007669"/>
    <property type="project" value="TreeGrafter"/>
</dbReference>
<dbReference type="SMART" id="SM00409">
    <property type="entry name" value="IG"/>
    <property type="match status" value="3"/>
</dbReference>
<feature type="domain" description="Ig-like" evidence="3">
    <location>
        <begin position="46"/>
        <end position="139"/>
    </location>
</feature>
<name>X1FEY7_9ZZZZ</name>
<reference evidence="4" key="1">
    <citation type="journal article" date="2014" name="Front. Microbiol.">
        <title>High frequency of phylogenetically diverse reductive dehalogenase-homologous genes in deep subseafloor sedimentary metagenomes.</title>
        <authorList>
            <person name="Kawai M."/>
            <person name="Futagami T."/>
            <person name="Toyoda A."/>
            <person name="Takaki Y."/>
            <person name="Nishi S."/>
            <person name="Hori S."/>
            <person name="Arai W."/>
            <person name="Tsubouchi T."/>
            <person name="Morono Y."/>
            <person name="Uchiyama I."/>
            <person name="Ito T."/>
            <person name="Fujiyama A."/>
            <person name="Inagaki F."/>
            <person name="Takami H."/>
        </authorList>
    </citation>
    <scope>NUCLEOTIDE SEQUENCE</scope>
    <source>
        <strain evidence="4">Expedition CK06-06</strain>
    </source>
</reference>
<dbReference type="PANTHER" id="PTHR44170">
    <property type="entry name" value="PROTEIN SIDEKICK"/>
    <property type="match status" value="1"/>
</dbReference>
<dbReference type="InterPro" id="IPR036179">
    <property type="entry name" value="Ig-like_dom_sf"/>
</dbReference>
<evidence type="ECO:0000256" key="2">
    <source>
        <dbReference type="ARBA" id="ARBA00023157"/>
    </source>
</evidence>
<dbReference type="GO" id="GO:0016020">
    <property type="term" value="C:membrane"/>
    <property type="evidence" value="ECO:0007669"/>
    <property type="project" value="UniProtKB-SubCell"/>
</dbReference>
<evidence type="ECO:0000256" key="1">
    <source>
        <dbReference type="ARBA" id="ARBA00022737"/>
    </source>
</evidence>
<dbReference type="InterPro" id="IPR003599">
    <property type="entry name" value="Ig_sub"/>
</dbReference>
<keyword evidence="2" id="KW-1015">Disulfide bond</keyword>
<evidence type="ECO:0000259" key="3">
    <source>
        <dbReference type="PROSITE" id="PS50835"/>
    </source>
</evidence>
<feature type="domain" description="Ig-like" evidence="3">
    <location>
        <begin position="226"/>
        <end position="323"/>
    </location>
</feature>
<organism evidence="4">
    <name type="scientific">marine sediment metagenome</name>
    <dbReference type="NCBI Taxonomy" id="412755"/>
    <lineage>
        <taxon>unclassified sequences</taxon>
        <taxon>metagenomes</taxon>
        <taxon>ecological metagenomes</taxon>
    </lineage>
</organism>
<keyword evidence="1" id="KW-0677">Repeat</keyword>
<feature type="non-terminal residue" evidence="4">
    <location>
        <position position="340"/>
    </location>
</feature>
<dbReference type="PANTHER" id="PTHR44170:SF6">
    <property type="entry name" value="CONTACTIN"/>
    <property type="match status" value="1"/>
</dbReference>
<dbReference type="Pfam" id="PF07679">
    <property type="entry name" value="I-set"/>
    <property type="match status" value="1"/>
</dbReference>
<protein>
    <recommendedName>
        <fullName evidence="3">Ig-like domain-containing protein</fullName>
    </recommendedName>
</protein>
<dbReference type="SUPFAM" id="SSF48726">
    <property type="entry name" value="Immunoglobulin"/>
    <property type="match status" value="3"/>
</dbReference>
<dbReference type="InterPro" id="IPR007110">
    <property type="entry name" value="Ig-like_dom"/>
</dbReference>
<sequence length="340" mass="34921">MRLTELILRFAVADPEILALSGIVPTDDGSFVCVVSGNCGTQNSDPAVLTSYANTQITTQPTSNSICEDATITLQIVASGDNLTYQWRKDGVDLVDGGNISGTNTANLNIAIATLGDAGTYTCEVTGSCGTVNSSLAILTVRPITNITTHPVNASGCGGDNISFSVISDGNTLTYQWQKDGVDLVDIGVIAGSTTSLLSLTGISASDAGSYRCVVTGTCGSDNTNPASLIVYSNTQITLQPVGNTICEGDAYSFSVTLSVVASGGNLTYQWKKDGVDLADAGNISGATTPNLNIANAILTDDGTYSCLVTGNCGSENSNLAIIDVRPVTNITTQPIDKTG</sequence>
<evidence type="ECO:0000313" key="4">
    <source>
        <dbReference type="EMBL" id="GAH43522.1"/>
    </source>
</evidence>
<gene>
    <name evidence="4" type="ORF">S03H2_16826</name>
</gene>